<dbReference type="OrthoDB" id="7838608at2"/>
<dbReference type="InterPro" id="IPR047641">
    <property type="entry name" value="ABC_transpr_MalK/UgpC-like"/>
</dbReference>
<gene>
    <name evidence="8" type="ORF">Acor_37790</name>
</gene>
<keyword evidence="4 8" id="KW-0067">ATP-binding</keyword>
<name>A0A5M3VY34_9ACTN</name>
<dbReference type="InterPro" id="IPR003439">
    <property type="entry name" value="ABC_transporter-like_ATP-bd"/>
</dbReference>
<proteinExistence type="predicted"/>
<dbReference type="InterPro" id="IPR027417">
    <property type="entry name" value="P-loop_NTPase"/>
</dbReference>
<sequence length="348" mass="37938">MAVLEVEALFKAYGGNTVVDHLDLTVPDGEFLTLLGPSGCGKTTTLRAIAGLVEIDGGEIRFDGRRMNEVPPHKRSTAMVFQSYALFPHMNVRENIGFGLRMRRVSGRELARRVEEAMAMVGLEPLAERSPGQLSGGQQQRVALARAVVTRPDLLLFDEPLSNLDAKLRERLRIDIRELQRRLKITSVYVTHDQAEALVMSDRIAVLNNGRIEQLGDPSTIYRHPATGFTAEFIGQANILKASVVSVTADGCELDTPVGRLASAETPADGRSEVLIAWRPEEMIPFVPGMRNRIAATVTQTIYMGNITDVLLDAGGTPLRLEQHGSASAPAGSTIELAVPPDKIQVLR</sequence>
<dbReference type="FunFam" id="3.40.50.300:FF:000042">
    <property type="entry name" value="Maltose/maltodextrin ABC transporter, ATP-binding protein"/>
    <property type="match status" value="1"/>
</dbReference>
<dbReference type="Proteomes" id="UP000334990">
    <property type="component" value="Unassembled WGS sequence"/>
</dbReference>
<dbReference type="SUPFAM" id="SSF52540">
    <property type="entry name" value="P-loop containing nucleoside triphosphate hydrolases"/>
    <property type="match status" value="1"/>
</dbReference>
<dbReference type="GO" id="GO:0055052">
    <property type="term" value="C:ATP-binding cassette (ABC) transporter complex, substrate-binding subunit-containing"/>
    <property type="evidence" value="ECO:0007669"/>
    <property type="project" value="TreeGrafter"/>
</dbReference>
<evidence type="ECO:0000259" key="7">
    <source>
        <dbReference type="PROSITE" id="PS50893"/>
    </source>
</evidence>
<dbReference type="InterPro" id="IPR003593">
    <property type="entry name" value="AAA+_ATPase"/>
</dbReference>
<evidence type="ECO:0000256" key="4">
    <source>
        <dbReference type="ARBA" id="ARBA00022840"/>
    </source>
</evidence>
<dbReference type="GO" id="GO:0140359">
    <property type="term" value="F:ABC-type transporter activity"/>
    <property type="evidence" value="ECO:0007669"/>
    <property type="project" value="UniProtKB-ARBA"/>
</dbReference>
<evidence type="ECO:0000256" key="2">
    <source>
        <dbReference type="ARBA" id="ARBA00022475"/>
    </source>
</evidence>
<dbReference type="Gene3D" id="3.40.50.300">
    <property type="entry name" value="P-loop containing nucleotide triphosphate hydrolases"/>
    <property type="match status" value="1"/>
</dbReference>
<dbReference type="EMBL" id="BLAD01000052">
    <property type="protein sequence ID" value="GES01715.1"/>
    <property type="molecule type" value="Genomic_DNA"/>
</dbReference>
<evidence type="ECO:0000256" key="1">
    <source>
        <dbReference type="ARBA" id="ARBA00022448"/>
    </source>
</evidence>
<dbReference type="PANTHER" id="PTHR43875">
    <property type="entry name" value="MALTODEXTRIN IMPORT ATP-BINDING PROTEIN MSMX"/>
    <property type="match status" value="1"/>
</dbReference>
<protein>
    <submittedName>
        <fullName evidence="8">ABC transporter ATP-binding protein</fullName>
    </submittedName>
</protein>
<evidence type="ECO:0000313" key="9">
    <source>
        <dbReference type="Proteomes" id="UP000334990"/>
    </source>
</evidence>
<keyword evidence="2" id="KW-1003">Cell membrane</keyword>
<dbReference type="GO" id="GO:0016887">
    <property type="term" value="F:ATP hydrolysis activity"/>
    <property type="evidence" value="ECO:0007669"/>
    <property type="project" value="InterPro"/>
</dbReference>
<keyword evidence="1" id="KW-0813">Transport</keyword>
<dbReference type="InterPro" id="IPR008995">
    <property type="entry name" value="Mo/tungstate-bd_C_term_dom"/>
</dbReference>
<dbReference type="Pfam" id="PF00005">
    <property type="entry name" value="ABC_tran"/>
    <property type="match status" value="1"/>
</dbReference>
<keyword evidence="3" id="KW-0547">Nucleotide-binding</keyword>
<dbReference type="GO" id="GO:0005524">
    <property type="term" value="F:ATP binding"/>
    <property type="evidence" value="ECO:0007669"/>
    <property type="project" value="UniProtKB-KW"/>
</dbReference>
<dbReference type="RefSeq" id="WP_155337984.1">
    <property type="nucleotide sequence ID" value="NZ_BAAABN010000074.1"/>
</dbReference>
<dbReference type="PANTHER" id="PTHR43875:SF15">
    <property type="entry name" value="TREHALOSE IMPORT ATP-BINDING PROTEIN SUGC"/>
    <property type="match status" value="1"/>
</dbReference>
<dbReference type="AlphaFoldDB" id="A0A5M3VY34"/>
<organism evidence="8 9">
    <name type="scientific">Acrocarpospora corrugata</name>
    <dbReference type="NCBI Taxonomy" id="35763"/>
    <lineage>
        <taxon>Bacteria</taxon>
        <taxon>Bacillati</taxon>
        <taxon>Actinomycetota</taxon>
        <taxon>Actinomycetes</taxon>
        <taxon>Streptosporangiales</taxon>
        <taxon>Streptosporangiaceae</taxon>
        <taxon>Acrocarpospora</taxon>
    </lineage>
</organism>
<dbReference type="Pfam" id="PF08402">
    <property type="entry name" value="TOBE_2"/>
    <property type="match status" value="1"/>
</dbReference>
<evidence type="ECO:0000313" key="8">
    <source>
        <dbReference type="EMBL" id="GES01715.1"/>
    </source>
</evidence>
<keyword evidence="6" id="KW-0472">Membrane</keyword>
<dbReference type="InterPro" id="IPR017871">
    <property type="entry name" value="ABC_transporter-like_CS"/>
</dbReference>
<comment type="caution">
    <text evidence="8">The sequence shown here is derived from an EMBL/GenBank/DDBJ whole genome shotgun (WGS) entry which is preliminary data.</text>
</comment>
<keyword evidence="9" id="KW-1185">Reference proteome</keyword>
<dbReference type="InterPro" id="IPR013611">
    <property type="entry name" value="Transp-assoc_OB_typ2"/>
</dbReference>
<dbReference type="PROSITE" id="PS00211">
    <property type="entry name" value="ABC_TRANSPORTER_1"/>
    <property type="match status" value="1"/>
</dbReference>
<reference evidence="8 9" key="1">
    <citation type="submission" date="2019-10" db="EMBL/GenBank/DDBJ databases">
        <title>Whole genome shotgun sequence of Acrocarpospora corrugata NBRC 13972.</title>
        <authorList>
            <person name="Ichikawa N."/>
            <person name="Kimura A."/>
            <person name="Kitahashi Y."/>
            <person name="Komaki H."/>
            <person name="Oguchi A."/>
        </authorList>
    </citation>
    <scope>NUCLEOTIDE SEQUENCE [LARGE SCALE GENOMIC DNA]</scope>
    <source>
        <strain evidence="8 9">NBRC 13972</strain>
    </source>
</reference>
<feature type="domain" description="ABC transporter" evidence="7">
    <location>
        <begin position="4"/>
        <end position="234"/>
    </location>
</feature>
<evidence type="ECO:0000256" key="3">
    <source>
        <dbReference type="ARBA" id="ARBA00022741"/>
    </source>
</evidence>
<evidence type="ECO:0000256" key="6">
    <source>
        <dbReference type="ARBA" id="ARBA00023136"/>
    </source>
</evidence>
<keyword evidence="5" id="KW-1278">Translocase</keyword>
<dbReference type="SMART" id="SM00382">
    <property type="entry name" value="AAA"/>
    <property type="match status" value="1"/>
</dbReference>
<accession>A0A5M3VY34</accession>
<dbReference type="Gene3D" id="2.40.50.100">
    <property type="match status" value="1"/>
</dbReference>
<dbReference type="PROSITE" id="PS50893">
    <property type="entry name" value="ABC_TRANSPORTER_2"/>
    <property type="match status" value="1"/>
</dbReference>
<evidence type="ECO:0000256" key="5">
    <source>
        <dbReference type="ARBA" id="ARBA00022967"/>
    </source>
</evidence>
<dbReference type="SUPFAM" id="SSF50331">
    <property type="entry name" value="MOP-like"/>
    <property type="match status" value="1"/>
</dbReference>